<comment type="caution">
    <text evidence="2">The sequence shown here is derived from an EMBL/GenBank/DDBJ whole genome shotgun (WGS) entry which is preliminary data.</text>
</comment>
<reference evidence="2" key="1">
    <citation type="journal article" date="2021" name="Open Biol.">
        <title>Shared evolutionary footprints suggest mitochondrial oxidative damage underlies multiple complex I losses in fungi.</title>
        <authorList>
            <person name="Schikora-Tamarit M.A."/>
            <person name="Marcet-Houben M."/>
            <person name="Nosek J."/>
            <person name="Gabaldon T."/>
        </authorList>
    </citation>
    <scope>NUCLEOTIDE SEQUENCE</scope>
    <source>
        <strain evidence="2">CBS2887</strain>
    </source>
</reference>
<dbReference type="AlphaFoldDB" id="A0A9P8Q2L9"/>
<reference evidence="2" key="2">
    <citation type="submission" date="2021-01" db="EMBL/GenBank/DDBJ databases">
        <authorList>
            <person name="Schikora-Tamarit M.A."/>
        </authorList>
    </citation>
    <scope>NUCLEOTIDE SEQUENCE</scope>
    <source>
        <strain evidence="2">CBS2887</strain>
    </source>
</reference>
<dbReference type="EMBL" id="JAEUBG010003373">
    <property type="protein sequence ID" value="KAH3682868.1"/>
    <property type="molecule type" value="Genomic_DNA"/>
</dbReference>
<feature type="non-terminal residue" evidence="2">
    <location>
        <position position="1"/>
    </location>
</feature>
<feature type="compositionally biased region" description="Low complexity" evidence="1">
    <location>
        <begin position="26"/>
        <end position="61"/>
    </location>
</feature>
<evidence type="ECO:0000256" key="1">
    <source>
        <dbReference type="SAM" id="MobiDB-lite"/>
    </source>
</evidence>
<accession>A0A9P8Q2L9</accession>
<name>A0A9P8Q2L9_WICPI</name>
<proteinExistence type="predicted"/>
<protein>
    <submittedName>
        <fullName evidence="2">Uncharacterized protein</fullName>
    </submittedName>
</protein>
<organism evidence="2 3">
    <name type="scientific">Wickerhamomyces pijperi</name>
    <name type="common">Yeast</name>
    <name type="synonym">Pichia pijperi</name>
    <dbReference type="NCBI Taxonomy" id="599730"/>
    <lineage>
        <taxon>Eukaryota</taxon>
        <taxon>Fungi</taxon>
        <taxon>Dikarya</taxon>
        <taxon>Ascomycota</taxon>
        <taxon>Saccharomycotina</taxon>
        <taxon>Saccharomycetes</taxon>
        <taxon>Phaffomycetales</taxon>
        <taxon>Wickerhamomycetaceae</taxon>
        <taxon>Wickerhamomyces</taxon>
    </lineage>
</organism>
<sequence>SESESLSESLFCSVEDNDFGCEVWVDPSSDSSDSFDSNDSPDSSSDSGSWSSCGSSGSCDS</sequence>
<keyword evidence="3" id="KW-1185">Reference proteome</keyword>
<gene>
    <name evidence="2" type="ORF">WICPIJ_006165</name>
</gene>
<feature type="region of interest" description="Disordered" evidence="1">
    <location>
        <begin position="23"/>
        <end position="61"/>
    </location>
</feature>
<evidence type="ECO:0000313" key="2">
    <source>
        <dbReference type="EMBL" id="KAH3682868.1"/>
    </source>
</evidence>
<evidence type="ECO:0000313" key="3">
    <source>
        <dbReference type="Proteomes" id="UP000774326"/>
    </source>
</evidence>
<dbReference type="Proteomes" id="UP000774326">
    <property type="component" value="Unassembled WGS sequence"/>
</dbReference>